<accession>A0A3S3SPW4</accession>
<dbReference type="Proteomes" id="UP000287853">
    <property type="component" value="Unassembled WGS sequence"/>
</dbReference>
<comment type="caution">
    <text evidence="1">The sequence shown here is derived from an EMBL/GenBank/DDBJ whole genome shotgun (WGS) entry which is preliminary data.</text>
</comment>
<proteinExistence type="predicted"/>
<gene>
    <name evidence="1" type="ORF">H206_01515</name>
</gene>
<dbReference type="PROSITE" id="PS51257">
    <property type="entry name" value="PROKAR_LIPOPROTEIN"/>
    <property type="match status" value="1"/>
</dbReference>
<dbReference type="AlphaFoldDB" id="A0A3S3SPW4"/>
<keyword evidence="2" id="KW-1185">Reference proteome</keyword>
<dbReference type="EMBL" id="MTKO01000034">
    <property type="protein sequence ID" value="RWX47423.1"/>
    <property type="molecule type" value="Genomic_DNA"/>
</dbReference>
<evidence type="ECO:0008006" key="3">
    <source>
        <dbReference type="Google" id="ProtNLM"/>
    </source>
</evidence>
<sequence length="74" mass="7965">MKKTNRLLGLEKMKFFNILLLTTLLSLLSACLLTKLVTVPMRMSGAAISVLPVVGNTAHDAIDEAAEVVDNVPL</sequence>
<dbReference type="Pfam" id="PF20487">
    <property type="entry name" value="DUF6726"/>
    <property type="match status" value="1"/>
</dbReference>
<dbReference type="InterPro" id="IPR046613">
    <property type="entry name" value="DUF6726"/>
</dbReference>
<name>A0A3S3SPW4_9BACT</name>
<reference evidence="1 2" key="1">
    <citation type="submission" date="2017-01" db="EMBL/GenBank/DDBJ databases">
        <title>The cable genome- insights into the physiology and evolution of filamentous bacteria capable of sulfide oxidation via long distance electron transfer.</title>
        <authorList>
            <person name="Schreiber L."/>
            <person name="Bjerg J.T."/>
            <person name="Boggild A."/>
            <person name="Van De Vossenberg J."/>
            <person name="Meysman F."/>
            <person name="Nielsen L.P."/>
            <person name="Schramm A."/>
            <person name="Kjeldsen K.U."/>
        </authorList>
    </citation>
    <scope>NUCLEOTIDE SEQUENCE [LARGE SCALE GENOMIC DNA]</scope>
    <source>
        <strain evidence="1">MCF</strain>
    </source>
</reference>
<evidence type="ECO:0000313" key="2">
    <source>
        <dbReference type="Proteomes" id="UP000287853"/>
    </source>
</evidence>
<evidence type="ECO:0000313" key="1">
    <source>
        <dbReference type="EMBL" id="RWX47423.1"/>
    </source>
</evidence>
<organism evidence="1 2">
    <name type="scientific">Candidatus Electrothrix aarhusensis</name>
    <dbReference type="NCBI Taxonomy" id="1859131"/>
    <lineage>
        <taxon>Bacteria</taxon>
        <taxon>Pseudomonadati</taxon>
        <taxon>Thermodesulfobacteriota</taxon>
        <taxon>Desulfobulbia</taxon>
        <taxon>Desulfobulbales</taxon>
        <taxon>Desulfobulbaceae</taxon>
        <taxon>Candidatus Electrothrix</taxon>
    </lineage>
</organism>
<protein>
    <recommendedName>
        <fullName evidence="3">Lipoprotein</fullName>
    </recommendedName>
</protein>